<organism evidence="1 2">
    <name type="scientific">Methylocapsa polymorpha</name>
    <dbReference type="NCBI Taxonomy" id="3080828"/>
    <lineage>
        <taxon>Bacteria</taxon>
        <taxon>Pseudomonadati</taxon>
        <taxon>Pseudomonadota</taxon>
        <taxon>Alphaproteobacteria</taxon>
        <taxon>Hyphomicrobiales</taxon>
        <taxon>Beijerinckiaceae</taxon>
        <taxon>Methylocapsa</taxon>
    </lineage>
</organism>
<reference evidence="1 2" key="1">
    <citation type="submission" date="2023-10" db="EMBL/GenBank/DDBJ databases">
        <title>Novel methanotroph of the genus Methylocapsa from a subarctic wetland.</title>
        <authorList>
            <person name="Belova S.E."/>
            <person name="Oshkin I.Y."/>
            <person name="Miroshnikov K."/>
            <person name="Dedysh S.N."/>
        </authorList>
    </citation>
    <scope>NUCLEOTIDE SEQUENCE [LARGE SCALE GENOMIC DNA]</scope>
    <source>
        <strain evidence="1 2">RX1</strain>
        <plasmid evidence="1 2">pRX1</plasmid>
    </source>
</reference>
<evidence type="ECO:0000313" key="1">
    <source>
        <dbReference type="EMBL" id="WOJ91698.1"/>
    </source>
</evidence>
<dbReference type="EMBL" id="CP136863">
    <property type="protein sequence ID" value="WOJ91698.1"/>
    <property type="molecule type" value="Genomic_DNA"/>
</dbReference>
<keyword evidence="2" id="KW-1185">Reference proteome</keyword>
<dbReference type="Proteomes" id="UP001626536">
    <property type="component" value="Plasmid pRX1"/>
</dbReference>
<sequence>MSATLFDLTSGVDSADGYLADAWLDRLRAFEFSCRDAAHFLVWLPNIKPHLACAKIDLLHGTTDLGMPAELLEFSTRGWSGAENLIDAMLGHIWIKYLHTKWRRGGHYSFEIPASILRGVEPFRARTLPEPELRKGTT</sequence>
<gene>
    <name evidence="1" type="ORF">RZS28_19835</name>
</gene>
<accession>A0ABZ0HY84</accession>
<name>A0ABZ0HY84_9HYPH</name>
<proteinExistence type="predicted"/>
<geneLocation type="plasmid" evidence="1 2">
    <name>pRX1</name>
</geneLocation>
<protein>
    <submittedName>
        <fullName evidence="1">Uncharacterized protein</fullName>
    </submittedName>
</protein>
<evidence type="ECO:0000313" key="2">
    <source>
        <dbReference type="Proteomes" id="UP001626536"/>
    </source>
</evidence>
<keyword evidence="1" id="KW-0614">Plasmid</keyword>
<dbReference type="RefSeq" id="WP_318655125.1">
    <property type="nucleotide sequence ID" value="NZ_CP136863.1"/>
</dbReference>